<dbReference type="eggNOG" id="COG0842">
    <property type="taxonomic scope" value="Bacteria"/>
</dbReference>
<keyword evidence="5 6" id="KW-0472">Membrane</keyword>
<dbReference type="Gene3D" id="3.40.1710.10">
    <property type="entry name" value="abc type-2 transporter like domain"/>
    <property type="match status" value="1"/>
</dbReference>
<evidence type="ECO:0000256" key="3">
    <source>
        <dbReference type="ARBA" id="ARBA00022692"/>
    </source>
</evidence>
<dbReference type="EMBL" id="CP002305">
    <property type="protein sequence ID" value="ADQ18167.1"/>
    <property type="molecule type" value="Genomic_DNA"/>
</dbReference>
<accession>E4RYD1</accession>
<dbReference type="InterPro" id="IPR051449">
    <property type="entry name" value="ABC-2_transporter_component"/>
</dbReference>
<dbReference type="InterPro" id="IPR013525">
    <property type="entry name" value="ABC2_TM"/>
</dbReference>
<evidence type="ECO:0000256" key="2">
    <source>
        <dbReference type="ARBA" id="ARBA00022475"/>
    </source>
</evidence>
<dbReference type="OrthoDB" id="9811522at2"/>
<reference key="1">
    <citation type="submission" date="2010-11" db="EMBL/GenBank/DDBJ databases">
        <title>The complete genome of Leadbetterella byssophila DSM 17132.</title>
        <authorList>
            <consortium name="US DOE Joint Genome Institute (JGI-PGF)"/>
            <person name="Lucas S."/>
            <person name="Copeland A."/>
            <person name="Lapidus A."/>
            <person name="Glavina del Rio T."/>
            <person name="Dalin E."/>
            <person name="Tice H."/>
            <person name="Bruce D."/>
            <person name="Goodwin L."/>
            <person name="Pitluck S."/>
            <person name="Kyrpides N."/>
            <person name="Mavromatis K."/>
            <person name="Ivanova N."/>
            <person name="Teshima H."/>
            <person name="Brettin T."/>
            <person name="Detter J.C."/>
            <person name="Han C."/>
            <person name="Tapia R."/>
            <person name="Land M."/>
            <person name="Hauser L."/>
            <person name="Markowitz V."/>
            <person name="Cheng J.-F."/>
            <person name="Hugenholtz P."/>
            <person name="Woyke T."/>
            <person name="Wu D."/>
            <person name="Tindall B."/>
            <person name="Pomrenke H.G."/>
            <person name="Brambilla E."/>
            <person name="Klenk H.-P."/>
            <person name="Eisen J.A."/>
        </authorList>
    </citation>
    <scope>NUCLEOTIDE SEQUENCE [LARGE SCALE GENOMIC DNA]</scope>
    <source>
        <strain>DSM 17132</strain>
    </source>
</reference>
<protein>
    <submittedName>
        <fullName evidence="8">ABC-2 type transporter</fullName>
    </submittedName>
</protein>
<name>E4RYD1_LEAB4</name>
<dbReference type="HOGENOM" id="CLU_039483_8_4_10"/>
<comment type="subcellular location">
    <subcellularLocation>
        <location evidence="1">Cell membrane</location>
        <topology evidence="1">Multi-pass membrane protein</topology>
    </subcellularLocation>
</comment>
<evidence type="ECO:0000256" key="5">
    <source>
        <dbReference type="ARBA" id="ARBA00023136"/>
    </source>
</evidence>
<evidence type="ECO:0000313" key="9">
    <source>
        <dbReference type="Proteomes" id="UP000007435"/>
    </source>
</evidence>
<dbReference type="STRING" id="649349.Lbys_2503"/>
<proteinExistence type="predicted"/>
<keyword evidence="9" id="KW-1185">Reference proteome</keyword>
<keyword evidence="2" id="KW-1003">Cell membrane</keyword>
<gene>
    <name evidence="8" type="ordered locus">Lbys_2503</name>
</gene>
<dbReference type="KEGG" id="lby:Lbys_2503"/>
<keyword evidence="3 6" id="KW-0812">Transmembrane</keyword>
<dbReference type="PANTHER" id="PTHR30294:SF29">
    <property type="entry name" value="MULTIDRUG ABC TRANSPORTER PERMEASE YBHS-RELATED"/>
    <property type="match status" value="1"/>
</dbReference>
<feature type="transmembrane region" description="Helical" evidence="6">
    <location>
        <begin position="223"/>
        <end position="247"/>
    </location>
</feature>
<dbReference type="AlphaFoldDB" id="E4RYD1"/>
<feature type="transmembrane region" description="Helical" evidence="6">
    <location>
        <begin position="293"/>
        <end position="310"/>
    </location>
</feature>
<keyword evidence="4 6" id="KW-1133">Transmembrane helix</keyword>
<evidence type="ECO:0000256" key="6">
    <source>
        <dbReference type="SAM" id="Phobius"/>
    </source>
</evidence>
<feature type="transmembrane region" description="Helical" evidence="6">
    <location>
        <begin position="354"/>
        <end position="374"/>
    </location>
</feature>
<feature type="domain" description="ABC-2 type transporter transmembrane" evidence="7">
    <location>
        <begin position="21"/>
        <end position="366"/>
    </location>
</feature>
<organism evidence="8 9">
    <name type="scientific">Leadbetterella byssophila (strain DSM 17132 / JCM 16389 / KACC 11308 / NBRC 106382 / 4M15)</name>
    <dbReference type="NCBI Taxonomy" id="649349"/>
    <lineage>
        <taxon>Bacteria</taxon>
        <taxon>Pseudomonadati</taxon>
        <taxon>Bacteroidota</taxon>
        <taxon>Cytophagia</taxon>
        <taxon>Cytophagales</taxon>
        <taxon>Leadbetterellaceae</taxon>
        <taxon>Leadbetterella</taxon>
    </lineage>
</organism>
<evidence type="ECO:0000313" key="8">
    <source>
        <dbReference type="EMBL" id="ADQ18167.1"/>
    </source>
</evidence>
<dbReference type="GO" id="GO:0140359">
    <property type="term" value="F:ABC-type transporter activity"/>
    <property type="evidence" value="ECO:0007669"/>
    <property type="project" value="InterPro"/>
</dbReference>
<dbReference type="RefSeq" id="WP_013409207.1">
    <property type="nucleotide sequence ID" value="NC_014655.1"/>
</dbReference>
<reference evidence="8 9" key="2">
    <citation type="journal article" date="2011" name="Stand. Genomic Sci.">
        <title>Complete genome sequence of Leadbetterella byssophila type strain (4M15).</title>
        <authorList>
            <person name="Abt B."/>
            <person name="Teshima H."/>
            <person name="Lucas S."/>
            <person name="Lapidus A."/>
            <person name="Del Rio T.G."/>
            <person name="Nolan M."/>
            <person name="Tice H."/>
            <person name="Cheng J.F."/>
            <person name="Pitluck S."/>
            <person name="Liolios K."/>
            <person name="Pagani I."/>
            <person name="Ivanova N."/>
            <person name="Mavromatis K."/>
            <person name="Pati A."/>
            <person name="Tapia R."/>
            <person name="Han C."/>
            <person name="Goodwin L."/>
            <person name="Chen A."/>
            <person name="Palaniappan K."/>
            <person name="Land M."/>
            <person name="Hauser L."/>
            <person name="Chang Y.J."/>
            <person name="Jeffries C.D."/>
            <person name="Rohde M."/>
            <person name="Goker M."/>
            <person name="Tindall B.J."/>
            <person name="Detter J.C."/>
            <person name="Woyke T."/>
            <person name="Bristow J."/>
            <person name="Eisen J.A."/>
            <person name="Markowitz V."/>
            <person name="Hugenholtz P."/>
            <person name="Klenk H.P."/>
            <person name="Kyrpides N.C."/>
        </authorList>
    </citation>
    <scope>NUCLEOTIDE SEQUENCE [LARGE SCALE GENOMIC DNA]</scope>
    <source>
        <strain evidence="9">DSM 17132 / JCM 16389 / KACC 11308 / NBRC 106382 / 4M15</strain>
    </source>
</reference>
<sequence length="383" mass="42819">MLQLITREFKRFFKDSTLVSVFFLAPIVYSLLIGNIYKKGKVEDLPVIVVDQDNTPLSNTLIEMIRDNEKLQVVEVKSNNTFTQEDLVKEKAVLAIVIPDRFEADILQKRYPEVNTYINTTNLLTANLATTATQMSLGTFSAGVEMKANLKKDPSSGGQFEPFKANYIRLFNPGANYFTYMFPGMLMVVFQQVLLLGLAVSFSREFEQNTFKSELLNSTGSALKLMFVKVFPFWILSIVLAGIFYSFHVIFKAPLPYDLWPFAINTGCFVVAVSMLGVLLSVVLKDSLRATQILMLIAAPAFVMGGYSWPLSAMPEGVQMIANAIPLTPFLEAHKSMLFQRAPLADIMPQLKALGLQAGIYGVLAWAVLSFHIYRAKRQSKAD</sequence>
<dbReference type="PANTHER" id="PTHR30294">
    <property type="entry name" value="MEMBRANE COMPONENT OF ABC TRANSPORTER YHHJ-RELATED"/>
    <property type="match status" value="1"/>
</dbReference>
<dbReference type="GO" id="GO:0005886">
    <property type="term" value="C:plasma membrane"/>
    <property type="evidence" value="ECO:0007669"/>
    <property type="project" value="UniProtKB-SubCell"/>
</dbReference>
<evidence type="ECO:0000256" key="1">
    <source>
        <dbReference type="ARBA" id="ARBA00004651"/>
    </source>
</evidence>
<feature type="transmembrane region" description="Helical" evidence="6">
    <location>
        <begin position="12"/>
        <end position="37"/>
    </location>
</feature>
<evidence type="ECO:0000259" key="7">
    <source>
        <dbReference type="Pfam" id="PF12698"/>
    </source>
</evidence>
<feature type="transmembrane region" description="Helical" evidence="6">
    <location>
        <begin position="259"/>
        <end position="284"/>
    </location>
</feature>
<dbReference type="Pfam" id="PF12698">
    <property type="entry name" value="ABC2_membrane_3"/>
    <property type="match status" value="1"/>
</dbReference>
<feature type="transmembrane region" description="Helical" evidence="6">
    <location>
        <begin position="180"/>
        <end position="202"/>
    </location>
</feature>
<dbReference type="Proteomes" id="UP000007435">
    <property type="component" value="Chromosome"/>
</dbReference>
<evidence type="ECO:0000256" key="4">
    <source>
        <dbReference type="ARBA" id="ARBA00022989"/>
    </source>
</evidence>